<dbReference type="HAMAP" id="MF_03198">
    <property type="entry name" value="Methyltr_EFM6"/>
    <property type="match status" value="1"/>
</dbReference>
<keyword evidence="1" id="KW-0949">S-adenosyl-L-methionine</keyword>
<comment type="similarity">
    <text evidence="1">Belongs to the class I-like SAM-binding methyltransferase superfamily. METTL21 family. EFM6 subfamily.</text>
</comment>
<dbReference type="EC" id="2.1.1.-" evidence="1"/>
<dbReference type="InterPro" id="IPR029063">
    <property type="entry name" value="SAM-dependent_MTases_sf"/>
</dbReference>
<dbReference type="PANTHER" id="PTHR14614:SF152">
    <property type="entry name" value="PROTEIN-LYSINE N-METHYLTRANSFERASE EFM6"/>
    <property type="match status" value="1"/>
</dbReference>
<dbReference type="GO" id="GO:0005829">
    <property type="term" value="C:cytosol"/>
    <property type="evidence" value="ECO:0007669"/>
    <property type="project" value="TreeGrafter"/>
</dbReference>
<feature type="binding site" evidence="1">
    <location>
        <position position="64"/>
    </location>
    <ligand>
        <name>S-adenosyl-L-methionine</name>
        <dbReference type="ChEBI" id="CHEBI:59789"/>
    </ligand>
</feature>
<dbReference type="Proteomes" id="UP000803884">
    <property type="component" value="Unassembled WGS sequence"/>
</dbReference>
<sequence length="231" mass="25389">MSPSATTPPRSPSPENDPFGFSEELVQAPQYLKANTQSLTFDGLLDPPLLLHEDLAAGCGGMLWPAGMRLAKYLLKTKREEIRSAESIVELGAGGGLVGLALAKSIPLSTPLHLTDQAPMLPLMQRNTALNDLTSTVTPSIYNWGEPTPAGLPAQPEIILAADCIYFEPAFPLLMRTLEELIGERTVCWFCFVKRRKADMHFLKAARKVFEVERVGDDPFEGEYYGQNVNL</sequence>
<keyword evidence="1" id="KW-0489">Methyltransferase</keyword>
<dbReference type="InterPro" id="IPR019410">
    <property type="entry name" value="Methyltransf_16"/>
</dbReference>
<evidence type="ECO:0000313" key="3">
    <source>
        <dbReference type="EMBL" id="KAL1586831.1"/>
    </source>
</evidence>
<evidence type="ECO:0000256" key="2">
    <source>
        <dbReference type="SAM" id="MobiDB-lite"/>
    </source>
</evidence>
<dbReference type="GO" id="GO:0016279">
    <property type="term" value="F:protein-lysine N-methyltransferase activity"/>
    <property type="evidence" value="ECO:0007669"/>
    <property type="project" value="UniProtKB-UniRule"/>
</dbReference>
<gene>
    <name evidence="3" type="primary">efm6</name>
    <name evidence="1" type="synonym">EFM6</name>
    <name evidence="3" type="ORF">WHR41_04493</name>
</gene>
<feature type="binding site" evidence="1">
    <location>
        <position position="116"/>
    </location>
    <ligand>
        <name>S-adenosyl-L-methionine</name>
        <dbReference type="ChEBI" id="CHEBI:59789"/>
    </ligand>
</feature>
<comment type="caution">
    <text evidence="3">The sequence shown here is derived from an EMBL/GenBank/DDBJ whole genome shotgun (WGS) entry which is preliminary data.</text>
</comment>
<keyword evidence="1" id="KW-0808">Transferase</keyword>
<dbReference type="GeneID" id="96005937"/>
<comment type="subcellular location">
    <subcellularLocation>
        <location evidence="1">Cytoplasm</location>
    </subcellularLocation>
</comment>
<dbReference type="InterPro" id="IPR033684">
    <property type="entry name" value="EFM6"/>
</dbReference>
<name>A0AB34KRM9_9PEZI</name>
<comment type="function">
    <text evidence="1">S-adenosyl-L-methionine-dependent protein-lysine N-methyltransferase that methylates elongation factor 1-alpha.</text>
</comment>
<dbReference type="Gene3D" id="3.40.50.150">
    <property type="entry name" value="Vaccinia Virus protein VP39"/>
    <property type="match status" value="1"/>
</dbReference>
<dbReference type="EMBL" id="JAAQHG020000013">
    <property type="protein sequence ID" value="KAL1586831.1"/>
    <property type="molecule type" value="Genomic_DNA"/>
</dbReference>
<keyword evidence="4" id="KW-1185">Reference proteome</keyword>
<accession>A0AB34KRM9</accession>
<protein>
    <recommendedName>
        <fullName evidence="1">Protein-lysine N-methyltransferase EFM6</fullName>
        <ecNumber evidence="1">2.1.1.-</ecNumber>
    </recommendedName>
    <alternativeName>
        <fullName evidence="1">Elongation factor methyltransferase 6</fullName>
    </alternativeName>
</protein>
<evidence type="ECO:0000256" key="1">
    <source>
        <dbReference type="HAMAP-Rule" id="MF_03198"/>
    </source>
</evidence>
<dbReference type="SUPFAM" id="SSF53335">
    <property type="entry name" value="S-adenosyl-L-methionine-dependent methyltransferases"/>
    <property type="match status" value="1"/>
</dbReference>
<proteinExistence type="inferred from homology"/>
<feature type="binding site" evidence="1">
    <location>
        <begin position="92"/>
        <end position="94"/>
    </location>
    <ligand>
        <name>S-adenosyl-L-methionine</name>
        <dbReference type="ChEBI" id="CHEBI:59789"/>
    </ligand>
</feature>
<reference evidence="3 4" key="1">
    <citation type="journal article" date="2020" name="Microbiol. Resour. Announc.">
        <title>Draft Genome Sequence of a Cladosporium Species Isolated from the Mesophotic Ascidian Didemnum maculosum.</title>
        <authorList>
            <person name="Gioti A."/>
            <person name="Siaperas R."/>
            <person name="Nikolaivits E."/>
            <person name="Le Goff G."/>
            <person name="Ouazzani J."/>
            <person name="Kotoulas G."/>
            <person name="Topakas E."/>
        </authorList>
    </citation>
    <scope>NUCLEOTIDE SEQUENCE [LARGE SCALE GENOMIC DNA]</scope>
    <source>
        <strain evidence="3 4">TM138-S3</strain>
    </source>
</reference>
<feature type="region of interest" description="Disordered" evidence="2">
    <location>
        <begin position="1"/>
        <end position="21"/>
    </location>
</feature>
<feature type="binding site" evidence="1">
    <location>
        <position position="162"/>
    </location>
    <ligand>
        <name>S-adenosyl-L-methionine</name>
        <dbReference type="ChEBI" id="CHEBI:59789"/>
    </ligand>
</feature>
<dbReference type="Pfam" id="PF10294">
    <property type="entry name" value="Methyltransf_16"/>
    <property type="match status" value="1"/>
</dbReference>
<evidence type="ECO:0000313" key="4">
    <source>
        <dbReference type="Proteomes" id="UP000803884"/>
    </source>
</evidence>
<organism evidence="3 4">
    <name type="scientific">Cladosporium halotolerans</name>
    <dbReference type="NCBI Taxonomy" id="1052096"/>
    <lineage>
        <taxon>Eukaryota</taxon>
        <taxon>Fungi</taxon>
        <taxon>Dikarya</taxon>
        <taxon>Ascomycota</taxon>
        <taxon>Pezizomycotina</taxon>
        <taxon>Dothideomycetes</taxon>
        <taxon>Dothideomycetidae</taxon>
        <taxon>Cladosporiales</taxon>
        <taxon>Cladosporiaceae</taxon>
        <taxon>Cladosporium</taxon>
    </lineage>
</organism>
<dbReference type="AlphaFoldDB" id="A0AB34KRM9"/>
<dbReference type="RefSeq" id="XP_069229936.1">
    <property type="nucleotide sequence ID" value="XM_069373099.1"/>
</dbReference>
<dbReference type="GO" id="GO:0032259">
    <property type="term" value="P:methylation"/>
    <property type="evidence" value="ECO:0007669"/>
    <property type="project" value="UniProtKB-KW"/>
</dbReference>
<dbReference type="PANTHER" id="PTHR14614">
    <property type="entry name" value="HEPATOCELLULAR CARCINOMA-ASSOCIATED ANTIGEN"/>
    <property type="match status" value="1"/>
</dbReference>
<keyword evidence="1" id="KW-0963">Cytoplasm</keyword>
<feature type="binding site" evidence="1">
    <location>
        <position position="144"/>
    </location>
    <ligand>
        <name>S-adenosyl-L-methionine</name>
        <dbReference type="ChEBI" id="CHEBI:59789"/>
    </ligand>
</feature>